<dbReference type="InterPro" id="IPR027417">
    <property type="entry name" value="P-loop_NTPase"/>
</dbReference>
<keyword evidence="3" id="KW-0067">ATP-binding</keyword>
<feature type="compositionally biased region" description="Low complexity" evidence="1">
    <location>
        <begin position="384"/>
        <end position="396"/>
    </location>
</feature>
<keyword evidence="3" id="KW-0547">Nucleotide-binding</keyword>
<accession>A0A1H1UF07</accession>
<protein>
    <submittedName>
        <fullName evidence="3">Helicase/secretion neighborhood CpaE-like protein</fullName>
    </submittedName>
</protein>
<feature type="region of interest" description="Disordered" evidence="1">
    <location>
        <begin position="1"/>
        <end position="33"/>
    </location>
</feature>
<evidence type="ECO:0000256" key="1">
    <source>
        <dbReference type="SAM" id="MobiDB-lite"/>
    </source>
</evidence>
<dbReference type="GO" id="GO:0004386">
    <property type="term" value="F:helicase activity"/>
    <property type="evidence" value="ECO:0007669"/>
    <property type="project" value="UniProtKB-KW"/>
</dbReference>
<dbReference type="GO" id="GO:0005524">
    <property type="term" value="F:ATP binding"/>
    <property type="evidence" value="ECO:0007669"/>
    <property type="project" value="TreeGrafter"/>
</dbReference>
<dbReference type="InterPro" id="IPR050625">
    <property type="entry name" value="ParA/MinD_ATPase"/>
</dbReference>
<sequence length="396" mass="40223">MSRRRARPAGDPSSDPTRDPVRERAERGHAEARAPVLVSDDPLLVAEVQRLCAAAGVVPRVVPDAVGALRAWAAAPVVLVGDDAAASLAACSPPRRPRVHVLGRAPVGDASFRRALGVGAEGVLSLPEAETWLVEMLTDVGDAGDAPGVTVGVLGGSGGAGATVFAAALARAAATIGPTLLVDADPLGAGVDRVLGLEDSGGIRWDALHHTSGRLSSRSLREALPGGGGLSVLTWPAERTTAPQADVLREVLSAARRGFGAVVVDLPRHPDPVAEEAVVRCDHVVLVSTLTVPAVSAAARVAARLPGPTPTRHLVTRAGRGGVTPESVSRLLQVPLLCAMTSQRGLDESVDLGAGPGHPRRGPLARAAATAVRELLPDLPGSAPAPRTATRAGAVA</sequence>
<name>A0A1H1UF07_9ACTN</name>
<dbReference type="Proteomes" id="UP000198859">
    <property type="component" value="Chromosome I"/>
</dbReference>
<dbReference type="PANTHER" id="PTHR43384">
    <property type="entry name" value="SEPTUM SITE-DETERMINING PROTEIN MIND HOMOLOG, CHLOROPLASTIC-RELATED"/>
    <property type="match status" value="1"/>
</dbReference>
<dbReference type="InterPro" id="IPR022521">
    <property type="entry name" value="Rv3660c"/>
</dbReference>
<dbReference type="STRING" id="642780.SAMN04488570_2490"/>
<dbReference type="GO" id="GO:0051782">
    <property type="term" value="P:negative regulation of cell division"/>
    <property type="evidence" value="ECO:0007669"/>
    <property type="project" value="TreeGrafter"/>
</dbReference>
<keyword evidence="3" id="KW-0347">Helicase</keyword>
<gene>
    <name evidence="3" type="ORF">SAMN04488570_2490</name>
</gene>
<dbReference type="OrthoDB" id="3252838at2"/>
<dbReference type="Gene3D" id="3.40.50.300">
    <property type="entry name" value="P-loop containing nucleotide triphosphate hydrolases"/>
    <property type="match status" value="1"/>
</dbReference>
<dbReference type="PANTHER" id="PTHR43384:SF11">
    <property type="entry name" value="SEPTUM SITE DETERMINING PROTEIN"/>
    <property type="match status" value="1"/>
</dbReference>
<dbReference type="EMBL" id="LT629757">
    <property type="protein sequence ID" value="SDS70469.1"/>
    <property type="molecule type" value="Genomic_DNA"/>
</dbReference>
<dbReference type="AlphaFoldDB" id="A0A1H1UF07"/>
<dbReference type="SUPFAM" id="SSF52540">
    <property type="entry name" value="P-loop containing nucleoside triphosphate hydrolases"/>
    <property type="match status" value="1"/>
</dbReference>
<dbReference type="RefSeq" id="WP_091730130.1">
    <property type="nucleotide sequence ID" value="NZ_LT629757.1"/>
</dbReference>
<feature type="compositionally biased region" description="Basic and acidic residues" evidence="1">
    <location>
        <begin position="16"/>
        <end position="32"/>
    </location>
</feature>
<feature type="region of interest" description="Disordered" evidence="1">
    <location>
        <begin position="377"/>
        <end position="396"/>
    </location>
</feature>
<organism evidence="3 4">
    <name type="scientific">Nocardioides scoriae</name>
    <dbReference type="NCBI Taxonomy" id="642780"/>
    <lineage>
        <taxon>Bacteria</taxon>
        <taxon>Bacillati</taxon>
        <taxon>Actinomycetota</taxon>
        <taxon>Actinomycetes</taxon>
        <taxon>Propionibacteriales</taxon>
        <taxon>Nocardioidaceae</taxon>
        <taxon>Nocardioides</taxon>
    </lineage>
</organism>
<evidence type="ECO:0000313" key="4">
    <source>
        <dbReference type="Proteomes" id="UP000198859"/>
    </source>
</evidence>
<dbReference type="GO" id="GO:0009898">
    <property type="term" value="C:cytoplasmic side of plasma membrane"/>
    <property type="evidence" value="ECO:0007669"/>
    <property type="project" value="TreeGrafter"/>
</dbReference>
<feature type="domain" description="Rv3660c-like CheY-like N-terminal" evidence="2">
    <location>
        <begin position="39"/>
        <end position="144"/>
    </location>
</feature>
<evidence type="ECO:0000259" key="2">
    <source>
        <dbReference type="Pfam" id="PF26563"/>
    </source>
</evidence>
<evidence type="ECO:0000313" key="3">
    <source>
        <dbReference type="EMBL" id="SDS70469.1"/>
    </source>
</evidence>
<dbReference type="NCBIfam" id="TIGR03815">
    <property type="entry name" value="CpaE_hom_Actino"/>
    <property type="match status" value="1"/>
</dbReference>
<dbReference type="InterPro" id="IPR059050">
    <property type="entry name" value="Rv3660c_N"/>
</dbReference>
<keyword evidence="4" id="KW-1185">Reference proteome</keyword>
<reference evidence="4" key="1">
    <citation type="submission" date="2016-10" db="EMBL/GenBank/DDBJ databases">
        <authorList>
            <person name="Varghese N."/>
            <person name="Submissions S."/>
        </authorList>
    </citation>
    <scope>NUCLEOTIDE SEQUENCE [LARGE SCALE GENOMIC DNA]</scope>
    <source>
        <strain evidence="4">DSM 22127</strain>
    </source>
</reference>
<proteinExistence type="predicted"/>
<dbReference type="GO" id="GO:0005829">
    <property type="term" value="C:cytosol"/>
    <property type="evidence" value="ECO:0007669"/>
    <property type="project" value="TreeGrafter"/>
</dbReference>
<dbReference type="Pfam" id="PF26563">
    <property type="entry name" value="Rv3660c_N"/>
    <property type="match status" value="1"/>
</dbReference>
<dbReference type="GO" id="GO:0016887">
    <property type="term" value="F:ATP hydrolysis activity"/>
    <property type="evidence" value="ECO:0007669"/>
    <property type="project" value="TreeGrafter"/>
</dbReference>
<keyword evidence="3" id="KW-0378">Hydrolase</keyword>